<dbReference type="Pfam" id="PF00850">
    <property type="entry name" value="Hist_deacetyl"/>
    <property type="match status" value="1"/>
</dbReference>
<evidence type="ECO:0000256" key="1">
    <source>
        <dbReference type="ARBA" id="ARBA00005947"/>
    </source>
</evidence>
<dbReference type="PANTHER" id="PTHR10625">
    <property type="entry name" value="HISTONE DEACETYLASE HDAC1-RELATED"/>
    <property type="match status" value="1"/>
</dbReference>
<accession>A0A4R9LLC9</accession>
<dbReference type="SUPFAM" id="SSF52768">
    <property type="entry name" value="Arginase/deacetylase"/>
    <property type="match status" value="1"/>
</dbReference>
<proteinExistence type="inferred from homology"/>
<dbReference type="RefSeq" id="WP_135765778.1">
    <property type="nucleotide sequence ID" value="NZ_RQHV01000062.1"/>
</dbReference>
<dbReference type="Gene3D" id="3.40.800.20">
    <property type="entry name" value="Histone deacetylase domain"/>
    <property type="match status" value="1"/>
</dbReference>
<dbReference type="PRINTS" id="PR01270">
    <property type="entry name" value="HDASUPER"/>
</dbReference>
<dbReference type="GO" id="GO:0040029">
    <property type="term" value="P:epigenetic regulation of gene expression"/>
    <property type="evidence" value="ECO:0007669"/>
    <property type="project" value="TreeGrafter"/>
</dbReference>
<dbReference type="AlphaFoldDB" id="A0A4R9LLC9"/>
<dbReference type="InterPro" id="IPR023696">
    <property type="entry name" value="Ureohydrolase_dom_sf"/>
</dbReference>
<dbReference type="CDD" id="cd09992">
    <property type="entry name" value="HDAC_classII"/>
    <property type="match status" value="1"/>
</dbReference>
<dbReference type="Proteomes" id="UP000298264">
    <property type="component" value="Unassembled WGS sequence"/>
</dbReference>
<protein>
    <submittedName>
        <fullName evidence="3">Histone deacetylase</fullName>
    </submittedName>
</protein>
<sequence>MTDSRAKTAIAFCDEFLKHDTGIGHPETKGRLESILAKLQNLPSSKFLWQKEITAASPEQIGLAHDLNYIRSFKDASTTHSFGYFDADTPFSSVSYRAATLAAGAGIHLADRILANEIQNGFALVRPPGHHAESTHAMGFCFFNNVAITAKYLQSKGIKRILILDWDVHHGNGTQHQFYEDDSVYFISFHQYPFYPGTGAASERGSGKGKGFTLNFPLPRSSEEYDYLKLWPGLQKEMESFQPEFVLISAGFDAHKNDPLGGMQLSTSSFETFTVKILEEAKLYAKGRVLSFLEGGYDFTALAESVNVHLQALAG</sequence>
<reference evidence="3" key="1">
    <citation type="journal article" date="2019" name="PLoS Negl. Trop. Dis.">
        <title>Revisiting the worldwide diversity of Leptospira species in the environment.</title>
        <authorList>
            <person name="Vincent A.T."/>
            <person name="Schiettekatte O."/>
            <person name="Bourhy P."/>
            <person name="Veyrier F.J."/>
            <person name="Picardeau M."/>
        </authorList>
    </citation>
    <scope>NUCLEOTIDE SEQUENCE [LARGE SCALE GENOMIC DNA]</scope>
    <source>
        <strain evidence="3">201400974</strain>
    </source>
</reference>
<evidence type="ECO:0000259" key="2">
    <source>
        <dbReference type="Pfam" id="PF00850"/>
    </source>
</evidence>
<evidence type="ECO:0000313" key="4">
    <source>
        <dbReference type="Proteomes" id="UP000298264"/>
    </source>
</evidence>
<gene>
    <name evidence="3" type="ORF">EHS11_18205</name>
</gene>
<dbReference type="InterPro" id="IPR023801">
    <property type="entry name" value="His_deacetylse_dom"/>
</dbReference>
<dbReference type="InterPro" id="IPR037138">
    <property type="entry name" value="His_deacetylse_dom_sf"/>
</dbReference>
<dbReference type="InterPro" id="IPR000286">
    <property type="entry name" value="HDACs"/>
</dbReference>
<feature type="domain" description="Histone deacetylase" evidence="2">
    <location>
        <begin position="25"/>
        <end position="313"/>
    </location>
</feature>
<dbReference type="EMBL" id="RQHV01000062">
    <property type="protein sequence ID" value="TGN07055.1"/>
    <property type="molecule type" value="Genomic_DNA"/>
</dbReference>
<name>A0A4R9LLC9_9LEPT</name>
<dbReference type="OrthoDB" id="9808367at2"/>
<organism evidence="3 4">
    <name type="scientific">Leptospira ilyithenensis</name>
    <dbReference type="NCBI Taxonomy" id="2484901"/>
    <lineage>
        <taxon>Bacteria</taxon>
        <taxon>Pseudomonadati</taxon>
        <taxon>Spirochaetota</taxon>
        <taxon>Spirochaetia</taxon>
        <taxon>Leptospirales</taxon>
        <taxon>Leptospiraceae</taxon>
        <taxon>Leptospira</taxon>
    </lineage>
</organism>
<dbReference type="GO" id="GO:0004407">
    <property type="term" value="F:histone deacetylase activity"/>
    <property type="evidence" value="ECO:0007669"/>
    <property type="project" value="TreeGrafter"/>
</dbReference>
<comment type="similarity">
    <text evidence="1">Belongs to the histone deacetylase family.</text>
</comment>
<dbReference type="PANTHER" id="PTHR10625:SF10">
    <property type="entry name" value="HISTONE DEACETYLASE HDAC1"/>
    <property type="match status" value="1"/>
</dbReference>
<comment type="caution">
    <text evidence="3">The sequence shown here is derived from an EMBL/GenBank/DDBJ whole genome shotgun (WGS) entry which is preliminary data.</text>
</comment>
<evidence type="ECO:0000313" key="3">
    <source>
        <dbReference type="EMBL" id="TGN07055.1"/>
    </source>
</evidence>
<keyword evidence="4" id="KW-1185">Reference proteome</keyword>